<dbReference type="EMBL" id="MDYQ01000090">
    <property type="protein sequence ID" value="PRP83095.1"/>
    <property type="molecule type" value="Genomic_DNA"/>
</dbReference>
<comment type="caution">
    <text evidence="2">The sequence shown here is derived from an EMBL/GenBank/DDBJ whole genome shotgun (WGS) entry which is preliminary data.</text>
</comment>
<protein>
    <submittedName>
        <fullName evidence="2">Uncharacterized protein</fullName>
    </submittedName>
</protein>
<keyword evidence="1" id="KW-0472">Membrane</keyword>
<dbReference type="InterPro" id="IPR029058">
    <property type="entry name" value="AB_hydrolase_fold"/>
</dbReference>
<feature type="non-terminal residue" evidence="2">
    <location>
        <position position="1"/>
    </location>
</feature>
<accession>A0A2P6NGL5</accession>
<dbReference type="Gene3D" id="3.40.50.1820">
    <property type="entry name" value="alpha/beta hydrolase"/>
    <property type="match status" value="1"/>
</dbReference>
<dbReference type="AlphaFoldDB" id="A0A2P6NGL5"/>
<name>A0A2P6NGL5_9EUKA</name>
<dbReference type="SUPFAM" id="SSF53474">
    <property type="entry name" value="alpha/beta-Hydrolases"/>
    <property type="match status" value="1"/>
</dbReference>
<organism evidence="2 3">
    <name type="scientific">Planoprotostelium fungivorum</name>
    <dbReference type="NCBI Taxonomy" id="1890364"/>
    <lineage>
        <taxon>Eukaryota</taxon>
        <taxon>Amoebozoa</taxon>
        <taxon>Evosea</taxon>
        <taxon>Variosea</taxon>
        <taxon>Cavosteliida</taxon>
        <taxon>Cavosteliaceae</taxon>
        <taxon>Planoprotostelium</taxon>
    </lineage>
</organism>
<keyword evidence="1" id="KW-1133">Transmembrane helix</keyword>
<keyword evidence="1" id="KW-0812">Transmembrane</keyword>
<dbReference type="InParanoid" id="A0A2P6NGL5"/>
<evidence type="ECO:0000256" key="1">
    <source>
        <dbReference type="SAM" id="Phobius"/>
    </source>
</evidence>
<gene>
    <name evidence="2" type="ORF">PROFUN_09691</name>
</gene>
<sequence length="149" mass="16463">PIPRNPPLFTGYHHVASAVFYNENNTEHTICKGDSENGTCNPFTLLFSIDDHTHYLGVDVGQYCESFEIPKDAKFVKDSPNVCPKRYWRMWMIAPIIGGVIVLGLVVAAIIHRNGEASDGGAGMGGGTEDAIRPIFENIETKTLQRKSR</sequence>
<evidence type="ECO:0000313" key="2">
    <source>
        <dbReference type="EMBL" id="PRP83095.1"/>
    </source>
</evidence>
<dbReference type="Proteomes" id="UP000241769">
    <property type="component" value="Unassembled WGS sequence"/>
</dbReference>
<evidence type="ECO:0000313" key="3">
    <source>
        <dbReference type="Proteomes" id="UP000241769"/>
    </source>
</evidence>
<keyword evidence="3" id="KW-1185">Reference proteome</keyword>
<proteinExistence type="predicted"/>
<feature type="transmembrane region" description="Helical" evidence="1">
    <location>
        <begin position="90"/>
        <end position="111"/>
    </location>
</feature>
<reference evidence="2 3" key="1">
    <citation type="journal article" date="2018" name="Genome Biol. Evol.">
        <title>Multiple Roots of Fruiting Body Formation in Amoebozoa.</title>
        <authorList>
            <person name="Hillmann F."/>
            <person name="Forbes G."/>
            <person name="Novohradska S."/>
            <person name="Ferling I."/>
            <person name="Riege K."/>
            <person name="Groth M."/>
            <person name="Westermann M."/>
            <person name="Marz M."/>
            <person name="Spaller T."/>
            <person name="Winckler T."/>
            <person name="Schaap P."/>
            <person name="Glockner G."/>
        </authorList>
    </citation>
    <scope>NUCLEOTIDE SEQUENCE [LARGE SCALE GENOMIC DNA]</scope>
    <source>
        <strain evidence="2 3">Jena</strain>
    </source>
</reference>